<dbReference type="PROSITE" id="PS50011">
    <property type="entry name" value="PROTEIN_KINASE_DOM"/>
    <property type="match status" value="1"/>
</dbReference>
<dbReference type="EC" id="2.7.11.24" evidence="1"/>
<comment type="catalytic activity">
    <reaction evidence="8">
        <text>L-seryl-[protein] + ATP = O-phospho-L-seryl-[protein] + ADP + H(+)</text>
        <dbReference type="Rhea" id="RHEA:17989"/>
        <dbReference type="Rhea" id="RHEA-COMP:9863"/>
        <dbReference type="Rhea" id="RHEA-COMP:11604"/>
        <dbReference type="ChEBI" id="CHEBI:15378"/>
        <dbReference type="ChEBI" id="CHEBI:29999"/>
        <dbReference type="ChEBI" id="CHEBI:30616"/>
        <dbReference type="ChEBI" id="CHEBI:83421"/>
        <dbReference type="ChEBI" id="CHEBI:456216"/>
        <dbReference type="EC" id="2.7.11.24"/>
    </reaction>
</comment>
<dbReference type="PROSITE" id="PS00107">
    <property type="entry name" value="PROTEIN_KINASE_ATP"/>
    <property type="match status" value="1"/>
</dbReference>
<dbReference type="InterPro" id="IPR011009">
    <property type="entry name" value="Kinase-like_dom_sf"/>
</dbReference>
<evidence type="ECO:0000259" key="11">
    <source>
        <dbReference type="PROSITE" id="PS50011"/>
    </source>
</evidence>
<dbReference type="InterPro" id="IPR000719">
    <property type="entry name" value="Prot_kinase_dom"/>
</dbReference>
<dbReference type="AlphaFoldDB" id="A0A8J2WCG7"/>
<evidence type="ECO:0000256" key="3">
    <source>
        <dbReference type="ARBA" id="ARBA00022679"/>
    </source>
</evidence>
<keyword evidence="5" id="KW-0418">Kinase</keyword>
<evidence type="ECO:0000256" key="1">
    <source>
        <dbReference type="ARBA" id="ARBA00012411"/>
    </source>
</evidence>
<dbReference type="FunFam" id="1.10.510.10:FF:000238">
    <property type="entry name" value="Mitogen-activated protein kinase"/>
    <property type="match status" value="1"/>
</dbReference>
<evidence type="ECO:0000256" key="7">
    <source>
        <dbReference type="ARBA" id="ARBA00047592"/>
    </source>
</evidence>
<dbReference type="PANTHER" id="PTHR24055">
    <property type="entry name" value="MITOGEN-ACTIVATED PROTEIN KINASE"/>
    <property type="match status" value="1"/>
</dbReference>
<keyword evidence="4 9" id="KW-0547">Nucleotide-binding</keyword>
<sequence length="661" mass="72376">MADICEVDTHISKRYDVKKRLGKGAYGIVWKALDKKTGSVVAVKKIFDAFRNQTDAQRTFREIMFLQHFGDHPNIIRLLDVHRADNDKDIYLVFEYMDTDLHNVIKRGNILKEVHKQYILYQLFRATKYLHSGNVIHRDQKPSNILLDADCRCKIADFGLARSLVQDVSEDGQTDNVMTDYVATRWYRAPEILLASKRYTKGVDMWSLGCILGEILLGQPLFPGTSTLNQLEKIMASIPAPSREGKLFSVNFSGYASTLLEKSMMVPKQPLRTLLASAPVDAVDLLEKLLVLNPHKREPALDHDVVPTLSDAIQLTVDEYRTKLYEVIAHQKRAEIRELSPFKFIRDPNESSPKNSPKETLNKTIPKTKSSVDLSAESRVQQSKTRHSSVSISAPADPSGSRNNRSTTIVDIPRPPDRKLVSRHSDEVIRSKEKSSSSKVATATIANKLSSPSAALPRSYSGHCLVKYHQSNSSTDSEPSKNSPMKTSCSANHLLSASMEQNCSISNNTSNCRATTAVASTSTSVHAPTLRSAAAPTMSSATTANTTASRFASRYGKNLFSRSLDNPVITRTVTAIPRATSAEKALSCASTGVGGRDNKIPRPAPTFGKRQFTSLNNVSNLATGAGGGAGVVGGITGTSKFVSSHGTITASALQELRQSIK</sequence>
<dbReference type="EMBL" id="CAKKLH010000012">
    <property type="protein sequence ID" value="CAH0098935.1"/>
    <property type="molecule type" value="Genomic_DNA"/>
</dbReference>
<keyword evidence="13" id="KW-1185">Reference proteome</keyword>
<feature type="compositionally biased region" description="Polar residues" evidence="10">
    <location>
        <begin position="362"/>
        <end position="392"/>
    </location>
</feature>
<dbReference type="Gene3D" id="1.10.510.10">
    <property type="entry name" value="Transferase(Phosphotransferase) domain 1"/>
    <property type="match status" value="1"/>
</dbReference>
<evidence type="ECO:0000313" key="13">
    <source>
        <dbReference type="Proteomes" id="UP000789390"/>
    </source>
</evidence>
<dbReference type="Pfam" id="PF00069">
    <property type="entry name" value="Pkinase"/>
    <property type="match status" value="1"/>
</dbReference>
<dbReference type="InterPro" id="IPR017441">
    <property type="entry name" value="Protein_kinase_ATP_BS"/>
</dbReference>
<feature type="binding site" evidence="9">
    <location>
        <position position="45"/>
    </location>
    <ligand>
        <name>ATP</name>
        <dbReference type="ChEBI" id="CHEBI:30616"/>
    </ligand>
</feature>
<dbReference type="PROSITE" id="PS01351">
    <property type="entry name" value="MAPK"/>
    <property type="match status" value="1"/>
</dbReference>
<dbReference type="CDD" id="cd07852">
    <property type="entry name" value="STKc_MAPK15-like"/>
    <property type="match status" value="1"/>
</dbReference>
<comment type="catalytic activity">
    <reaction evidence="7">
        <text>L-threonyl-[protein] + ATP = O-phospho-L-threonyl-[protein] + ADP + H(+)</text>
        <dbReference type="Rhea" id="RHEA:46608"/>
        <dbReference type="Rhea" id="RHEA-COMP:11060"/>
        <dbReference type="Rhea" id="RHEA-COMP:11605"/>
        <dbReference type="ChEBI" id="CHEBI:15378"/>
        <dbReference type="ChEBI" id="CHEBI:30013"/>
        <dbReference type="ChEBI" id="CHEBI:30616"/>
        <dbReference type="ChEBI" id="CHEBI:61977"/>
        <dbReference type="ChEBI" id="CHEBI:456216"/>
        <dbReference type="EC" id="2.7.11.24"/>
    </reaction>
</comment>
<dbReference type="GO" id="GO:0004707">
    <property type="term" value="F:MAP kinase activity"/>
    <property type="evidence" value="ECO:0007669"/>
    <property type="project" value="UniProtKB-EC"/>
</dbReference>
<evidence type="ECO:0000256" key="6">
    <source>
        <dbReference type="ARBA" id="ARBA00022840"/>
    </source>
</evidence>
<dbReference type="GO" id="GO:0005524">
    <property type="term" value="F:ATP binding"/>
    <property type="evidence" value="ECO:0007669"/>
    <property type="project" value="UniProtKB-UniRule"/>
</dbReference>
<keyword evidence="2" id="KW-0723">Serine/threonine-protein kinase</keyword>
<proteinExistence type="predicted"/>
<reference evidence="12" key="1">
    <citation type="submission" date="2021-11" db="EMBL/GenBank/DDBJ databases">
        <authorList>
            <person name="Schell T."/>
        </authorList>
    </citation>
    <scope>NUCLEOTIDE SEQUENCE</scope>
    <source>
        <strain evidence="12">M5</strain>
    </source>
</reference>
<dbReference type="Gene3D" id="3.30.200.20">
    <property type="entry name" value="Phosphorylase Kinase, domain 1"/>
    <property type="match status" value="1"/>
</dbReference>
<feature type="region of interest" description="Disordered" evidence="10">
    <location>
        <begin position="470"/>
        <end position="489"/>
    </location>
</feature>
<evidence type="ECO:0000256" key="4">
    <source>
        <dbReference type="ARBA" id="ARBA00022741"/>
    </source>
</evidence>
<organism evidence="12 13">
    <name type="scientific">Daphnia galeata</name>
    <dbReference type="NCBI Taxonomy" id="27404"/>
    <lineage>
        <taxon>Eukaryota</taxon>
        <taxon>Metazoa</taxon>
        <taxon>Ecdysozoa</taxon>
        <taxon>Arthropoda</taxon>
        <taxon>Crustacea</taxon>
        <taxon>Branchiopoda</taxon>
        <taxon>Diplostraca</taxon>
        <taxon>Cladocera</taxon>
        <taxon>Anomopoda</taxon>
        <taxon>Daphniidae</taxon>
        <taxon>Daphnia</taxon>
    </lineage>
</organism>
<keyword evidence="3" id="KW-0808">Transferase</keyword>
<accession>A0A8J2WCG7</accession>
<evidence type="ECO:0000256" key="8">
    <source>
        <dbReference type="ARBA" id="ARBA00048312"/>
    </source>
</evidence>
<dbReference type="GO" id="GO:0036064">
    <property type="term" value="C:ciliary basal body"/>
    <property type="evidence" value="ECO:0007669"/>
    <property type="project" value="UniProtKB-ARBA"/>
</dbReference>
<feature type="region of interest" description="Disordered" evidence="10">
    <location>
        <begin position="345"/>
        <end position="441"/>
    </location>
</feature>
<dbReference type="SUPFAM" id="SSF56112">
    <property type="entry name" value="Protein kinase-like (PK-like)"/>
    <property type="match status" value="1"/>
</dbReference>
<feature type="domain" description="Protein kinase" evidence="11">
    <location>
        <begin position="15"/>
        <end position="309"/>
    </location>
</feature>
<dbReference type="OrthoDB" id="192887at2759"/>
<dbReference type="FunFam" id="3.30.200.20:FF:000166">
    <property type="entry name" value="Mitogen-activated protein kinase"/>
    <property type="match status" value="1"/>
</dbReference>
<evidence type="ECO:0000313" key="12">
    <source>
        <dbReference type="EMBL" id="CAH0098935.1"/>
    </source>
</evidence>
<gene>
    <name evidence="12" type="ORF">DGAL_LOCUS1043</name>
</gene>
<dbReference type="InterPro" id="IPR003527">
    <property type="entry name" value="MAP_kinase_CS"/>
</dbReference>
<dbReference type="InterPro" id="IPR050117">
    <property type="entry name" value="MAPK"/>
</dbReference>
<evidence type="ECO:0000256" key="2">
    <source>
        <dbReference type="ARBA" id="ARBA00022527"/>
    </source>
</evidence>
<feature type="compositionally biased region" description="Polar residues" evidence="10">
    <location>
        <begin position="400"/>
        <end position="409"/>
    </location>
</feature>
<feature type="compositionally biased region" description="Basic and acidic residues" evidence="10">
    <location>
        <begin position="414"/>
        <end position="436"/>
    </location>
</feature>
<dbReference type="Proteomes" id="UP000789390">
    <property type="component" value="Unassembled WGS sequence"/>
</dbReference>
<comment type="caution">
    <text evidence="12">The sequence shown here is derived from an EMBL/GenBank/DDBJ whole genome shotgun (WGS) entry which is preliminary data.</text>
</comment>
<protein>
    <recommendedName>
        <fullName evidence="1">mitogen-activated protein kinase</fullName>
        <ecNumber evidence="1">2.7.11.24</ecNumber>
    </recommendedName>
</protein>
<keyword evidence="6 9" id="KW-0067">ATP-binding</keyword>
<evidence type="ECO:0000256" key="9">
    <source>
        <dbReference type="PROSITE-ProRule" id="PRU10141"/>
    </source>
</evidence>
<evidence type="ECO:0000256" key="5">
    <source>
        <dbReference type="ARBA" id="ARBA00022777"/>
    </source>
</evidence>
<name>A0A8J2WCG7_9CRUS</name>
<evidence type="ECO:0000256" key="10">
    <source>
        <dbReference type="SAM" id="MobiDB-lite"/>
    </source>
</evidence>